<dbReference type="KEGG" id="cyp:PCC8801_4162"/>
<name>B7K640_RIPO1</name>
<feature type="domain" description="DUF4168" evidence="1">
    <location>
        <begin position="52"/>
        <end position="144"/>
    </location>
</feature>
<reference evidence="3" key="1">
    <citation type="journal article" date="2011" name="MBio">
        <title>Novel metabolic attributes of the genus Cyanothece, comprising a group of unicellular nitrogen-fixing Cyanobacteria.</title>
        <authorList>
            <person name="Bandyopadhyay A."/>
            <person name="Elvitigala T."/>
            <person name="Welsh E."/>
            <person name="Stockel J."/>
            <person name="Liberton M."/>
            <person name="Min H."/>
            <person name="Sherman L.A."/>
            <person name="Pakrasi H.B."/>
        </authorList>
    </citation>
    <scope>NUCLEOTIDE SEQUENCE [LARGE SCALE GENOMIC DNA]</scope>
    <source>
        <strain evidence="3">PCC 8801</strain>
    </source>
</reference>
<sequence>MVFIHCSLLNLNRTLTRSLMASLLAVIGILHGCNIIPIFSRQDPSPTPEITDADVNNYAKTVLNIESQRQIAYQKIQKIIGNSPPEIACDRPDSFKQLPTEAQKIAVDFCNNSKDIAQESGLTTSKFNLMTEKAQEDNILKKQIQNAMIELRQNN</sequence>
<dbReference type="InterPro" id="IPR025433">
    <property type="entry name" value="DUF4168"/>
</dbReference>
<organism evidence="2 3">
    <name type="scientific">Rippkaea orientalis (strain PCC 8801 / RF-1)</name>
    <name type="common">Cyanothece sp. (strain PCC 8801)</name>
    <dbReference type="NCBI Taxonomy" id="41431"/>
    <lineage>
        <taxon>Bacteria</taxon>
        <taxon>Bacillati</taxon>
        <taxon>Cyanobacteriota</taxon>
        <taxon>Cyanophyceae</taxon>
        <taxon>Oscillatoriophycideae</taxon>
        <taxon>Chroococcales</taxon>
        <taxon>Aphanothecaceae</taxon>
        <taxon>Rippkaea</taxon>
        <taxon>Rippkaea orientalis</taxon>
    </lineage>
</organism>
<accession>B7K640</accession>
<protein>
    <recommendedName>
        <fullName evidence="1">DUF4168 domain-containing protein</fullName>
    </recommendedName>
</protein>
<dbReference type="AlphaFoldDB" id="B7K640"/>
<dbReference type="STRING" id="41431.PCC8801_4162"/>
<dbReference type="Pfam" id="PF13767">
    <property type="entry name" value="DUF4168"/>
    <property type="match status" value="1"/>
</dbReference>
<evidence type="ECO:0000313" key="3">
    <source>
        <dbReference type="Proteomes" id="UP000008204"/>
    </source>
</evidence>
<gene>
    <name evidence="2" type="ordered locus">PCC8801_4162</name>
</gene>
<dbReference type="EMBL" id="CP001287">
    <property type="protein sequence ID" value="ACK68093.1"/>
    <property type="molecule type" value="Genomic_DNA"/>
</dbReference>
<dbReference type="HOGENOM" id="CLU_123293_1_0_3"/>
<dbReference type="OrthoDB" id="565076at2"/>
<evidence type="ECO:0000259" key="1">
    <source>
        <dbReference type="Pfam" id="PF13767"/>
    </source>
</evidence>
<evidence type="ECO:0000313" key="2">
    <source>
        <dbReference type="EMBL" id="ACK68093.1"/>
    </source>
</evidence>
<proteinExistence type="predicted"/>
<keyword evidence="3" id="KW-1185">Reference proteome</keyword>
<dbReference type="eggNOG" id="ENOG5032VR9">
    <property type="taxonomic scope" value="Bacteria"/>
</dbReference>
<dbReference type="Proteomes" id="UP000008204">
    <property type="component" value="Chromosome"/>
</dbReference>